<accession>A0A1X0NT56</accession>
<gene>
    <name evidence="5" type="ORF">TM35_000191400</name>
</gene>
<proteinExistence type="inferred from homology"/>
<dbReference type="STRING" id="67003.A0A1X0NT56"/>
<comment type="similarity">
    <text evidence="3">Belongs to the acetyltransferase family. MAK3 subfamily.</text>
</comment>
<name>A0A1X0NT56_9TRYP</name>
<dbReference type="VEuPathDB" id="TriTrypDB:TM35_000191400"/>
<dbReference type="InterPro" id="IPR000182">
    <property type="entry name" value="GNAT_dom"/>
</dbReference>
<keyword evidence="6" id="KW-1185">Reference proteome</keyword>
<evidence type="ECO:0000256" key="3">
    <source>
        <dbReference type="ARBA" id="ARBA00024025"/>
    </source>
</evidence>
<dbReference type="RefSeq" id="XP_028881962.1">
    <property type="nucleotide sequence ID" value="XM_029026638.1"/>
</dbReference>
<keyword evidence="1" id="KW-0808">Transferase</keyword>
<evidence type="ECO:0000313" key="6">
    <source>
        <dbReference type="Proteomes" id="UP000192257"/>
    </source>
</evidence>
<dbReference type="GO" id="GO:0031417">
    <property type="term" value="C:NatC complex"/>
    <property type="evidence" value="ECO:0007669"/>
    <property type="project" value="TreeGrafter"/>
</dbReference>
<dbReference type="InterPro" id="IPR044542">
    <property type="entry name" value="NAA30-like"/>
</dbReference>
<dbReference type="SUPFAM" id="SSF55729">
    <property type="entry name" value="Acyl-CoA N-acyltransferases (Nat)"/>
    <property type="match status" value="1"/>
</dbReference>
<dbReference type="GO" id="GO:0004596">
    <property type="term" value="F:protein-N-terminal amino-acid acetyltransferase activity"/>
    <property type="evidence" value="ECO:0007669"/>
    <property type="project" value="InterPro"/>
</dbReference>
<dbReference type="Gene3D" id="3.40.630.30">
    <property type="match status" value="1"/>
</dbReference>
<dbReference type="PROSITE" id="PS51186">
    <property type="entry name" value="GNAT"/>
    <property type="match status" value="1"/>
</dbReference>
<dbReference type="Proteomes" id="UP000192257">
    <property type="component" value="Unassembled WGS sequence"/>
</dbReference>
<protein>
    <recommendedName>
        <fullName evidence="4">N-acetyltransferase domain-containing protein</fullName>
    </recommendedName>
</protein>
<dbReference type="CDD" id="cd04301">
    <property type="entry name" value="NAT_SF"/>
    <property type="match status" value="1"/>
</dbReference>
<dbReference type="AlphaFoldDB" id="A0A1X0NT56"/>
<dbReference type="OrthoDB" id="249099at2759"/>
<feature type="domain" description="N-acetyltransferase" evidence="4">
    <location>
        <begin position="117"/>
        <end position="279"/>
    </location>
</feature>
<keyword evidence="2" id="KW-0012">Acyltransferase</keyword>
<reference evidence="5 6" key="1">
    <citation type="submission" date="2017-03" db="EMBL/GenBank/DDBJ databases">
        <title>An alternative strategy for trypanosome survival in the mammalian bloodstream revealed through genome and transcriptome analysis of the ubiquitous bovine parasite Trypanosoma (Megatrypanum) theileri.</title>
        <authorList>
            <person name="Kelly S."/>
            <person name="Ivens A."/>
            <person name="Mott A."/>
            <person name="O'Neill E."/>
            <person name="Emms D."/>
            <person name="Macleod O."/>
            <person name="Voorheis P."/>
            <person name="Matthews J."/>
            <person name="Matthews K."/>
            <person name="Carrington M."/>
        </authorList>
    </citation>
    <scope>NUCLEOTIDE SEQUENCE [LARGE SCALE GENOMIC DNA]</scope>
    <source>
        <strain evidence="5">Edinburgh</strain>
    </source>
</reference>
<evidence type="ECO:0000259" key="4">
    <source>
        <dbReference type="PROSITE" id="PS51186"/>
    </source>
</evidence>
<dbReference type="Pfam" id="PF00583">
    <property type="entry name" value="Acetyltransf_1"/>
    <property type="match status" value="1"/>
</dbReference>
<dbReference type="PANTHER" id="PTHR45896:SF1">
    <property type="entry name" value="N-ALPHA-ACETYLTRANSFERASE 30"/>
    <property type="match status" value="1"/>
</dbReference>
<dbReference type="PANTHER" id="PTHR45896">
    <property type="entry name" value="N-ALPHA-ACETYLTRANSFERASE 30"/>
    <property type="match status" value="1"/>
</dbReference>
<organism evidence="5 6">
    <name type="scientific">Trypanosoma theileri</name>
    <dbReference type="NCBI Taxonomy" id="67003"/>
    <lineage>
        <taxon>Eukaryota</taxon>
        <taxon>Discoba</taxon>
        <taxon>Euglenozoa</taxon>
        <taxon>Kinetoplastea</taxon>
        <taxon>Metakinetoplastina</taxon>
        <taxon>Trypanosomatida</taxon>
        <taxon>Trypanosomatidae</taxon>
        <taxon>Trypanosoma</taxon>
    </lineage>
</organism>
<evidence type="ECO:0000256" key="2">
    <source>
        <dbReference type="ARBA" id="ARBA00023315"/>
    </source>
</evidence>
<evidence type="ECO:0000313" key="5">
    <source>
        <dbReference type="EMBL" id="ORC87896.1"/>
    </source>
</evidence>
<comment type="caution">
    <text evidence="5">The sequence shown here is derived from an EMBL/GenBank/DDBJ whole genome shotgun (WGS) entry which is preliminary data.</text>
</comment>
<evidence type="ECO:0000256" key="1">
    <source>
        <dbReference type="ARBA" id="ARBA00022679"/>
    </source>
</evidence>
<sequence>MPKKGGKKGVPNVTNEMLDALVEAIEGTSSVNTKKNSKQGMTKKQAMALGEKKVNEAIYKVVGNDEIQFDEERLRMALMTQRLMQEKAIRDAQYVNVIIPLKEEQKCWQEVGPNKYIRYEQFDGSDDAMEFIVKLFSKELTEPYSSFTYEYFVFGWPDLTVITYGVESETLPDSSVKGERVGAVVSRVKRKGPGCPLRGYVAMIAVVPEFRRFKLGTRLVALTIELMKEKGCEEVYLETPTNNERALSLYLNLGFVKTKFLPRYYLDHSDAVRLKLWVGDDASPDEEEVVIS</sequence>
<dbReference type="GeneID" id="39986418"/>
<dbReference type="EMBL" id="NBCO01000019">
    <property type="protein sequence ID" value="ORC87896.1"/>
    <property type="molecule type" value="Genomic_DNA"/>
</dbReference>
<dbReference type="InterPro" id="IPR016181">
    <property type="entry name" value="Acyl_CoA_acyltransferase"/>
</dbReference>